<organism evidence="4 5">
    <name type="scientific">Mucilaginibacter terrae</name>
    <dbReference type="NCBI Taxonomy" id="1955052"/>
    <lineage>
        <taxon>Bacteria</taxon>
        <taxon>Pseudomonadati</taxon>
        <taxon>Bacteroidota</taxon>
        <taxon>Sphingobacteriia</taxon>
        <taxon>Sphingobacteriales</taxon>
        <taxon>Sphingobacteriaceae</taxon>
        <taxon>Mucilaginibacter</taxon>
    </lineage>
</organism>
<evidence type="ECO:0000313" key="5">
    <source>
        <dbReference type="Proteomes" id="UP001258315"/>
    </source>
</evidence>
<accession>A0ABU3GR24</accession>
<keyword evidence="1" id="KW-0285">Flavoprotein</keyword>
<dbReference type="InterPro" id="IPR036188">
    <property type="entry name" value="FAD/NAD-bd_sf"/>
</dbReference>
<dbReference type="PRINTS" id="PR00469">
    <property type="entry name" value="PNDRDTASEII"/>
</dbReference>
<comment type="caution">
    <text evidence="4">The sequence shown here is derived from an EMBL/GenBank/DDBJ whole genome shotgun (WGS) entry which is preliminary data.</text>
</comment>
<evidence type="ECO:0000259" key="3">
    <source>
        <dbReference type="Pfam" id="PF07992"/>
    </source>
</evidence>
<reference evidence="5" key="1">
    <citation type="submission" date="2023-07" db="EMBL/GenBank/DDBJ databases">
        <title>Functional and genomic diversity of the sorghum phyllosphere microbiome.</title>
        <authorList>
            <person name="Shade A."/>
        </authorList>
    </citation>
    <scope>NUCLEOTIDE SEQUENCE [LARGE SCALE GENOMIC DNA]</scope>
    <source>
        <strain evidence="5">SORGH_AS_0422</strain>
    </source>
</reference>
<dbReference type="PANTHER" id="PTHR48105">
    <property type="entry name" value="THIOREDOXIN REDUCTASE 1-RELATED-RELATED"/>
    <property type="match status" value="1"/>
</dbReference>
<dbReference type="PRINTS" id="PR00368">
    <property type="entry name" value="FADPNR"/>
</dbReference>
<dbReference type="Gene3D" id="3.50.50.60">
    <property type="entry name" value="FAD/NAD(P)-binding domain"/>
    <property type="match status" value="2"/>
</dbReference>
<proteinExistence type="predicted"/>
<dbReference type="Pfam" id="PF07992">
    <property type="entry name" value="Pyr_redox_2"/>
    <property type="match status" value="1"/>
</dbReference>
<evidence type="ECO:0000313" key="4">
    <source>
        <dbReference type="EMBL" id="MDT3402085.1"/>
    </source>
</evidence>
<protein>
    <submittedName>
        <fullName evidence="4">Thioredoxin reductase</fullName>
    </submittedName>
</protein>
<keyword evidence="2" id="KW-0560">Oxidoreductase</keyword>
<dbReference type="RefSeq" id="WP_311948231.1">
    <property type="nucleotide sequence ID" value="NZ_JAVLVU010000001.1"/>
</dbReference>
<dbReference type="EMBL" id="JAVLVU010000001">
    <property type="protein sequence ID" value="MDT3402085.1"/>
    <property type="molecule type" value="Genomic_DNA"/>
</dbReference>
<gene>
    <name evidence="4" type="ORF">QE417_001157</name>
</gene>
<dbReference type="InterPro" id="IPR023753">
    <property type="entry name" value="FAD/NAD-binding_dom"/>
</dbReference>
<dbReference type="InterPro" id="IPR050097">
    <property type="entry name" value="Ferredoxin-NADP_redctase_2"/>
</dbReference>
<keyword evidence="5" id="KW-1185">Reference proteome</keyword>
<dbReference type="Proteomes" id="UP001258315">
    <property type="component" value="Unassembled WGS sequence"/>
</dbReference>
<name>A0ABU3GR24_9SPHI</name>
<evidence type="ECO:0000256" key="1">
    <source>
        <dbReference type="ARBA" id="ARBA00022630"/>
    </source>
</evidence>
<sequence length="301" mass="32230">MESTTHDVIIIGGSYAGLQAAMTLGRSLRKVLVVDGGKPCNRQTPHSHNFLTHDGHTPAQIAAEAKAQLAAYPTLEFLEDTASSAVKNADLFEISTIFGRKFNARKLLFATGIADVMPNIKGFVECWGITVIHCPYCHGYEVRGQATGVFGNGDGGYEYVKMISHWAGGVTLFTNGASTLTDEQTSKLKSHQINIIETPVAEVVHQNGIITNVKLADGSKLPLAALYAHLPFKQHCELPMLLGCELTESGHIKNDGFGKTNVNGVYAAGDCVDPLRSVASAVRGGMAAAAFINKELINEDF</sequence>
<dbReference type="SUPFAM" id="SSF51905">
    <property type="entry name" value="FAD/NAD(P)-binding domain"/>
    <property type="match status" value="1"/>
</dbReference>
<feature type="domain" description="FAD/NAD(P)-binding" evidence="3">
    <location>
        <begin position="6"/>
        <end position="285"/>
    </location>
</feature>
<evidence type="ECO:0000256" key="2">
    <source>
        <dbReference type="ARBA" id="ARBA00023002"/>
    </source>
</evidence>